<evidence type="ECO:0000256" key="1">
    <source>
        <dbReference type="ARBA" id="ARBA00005078"/>
    </source>
</evidence>
<dbReference type="Pfam" id="PF04265">
    <property type="entry name" value="TPK_B1_binding"/>
    <property type="match status" value="1"/>
</dbReference>
<evidence type="ECO:0000256" key="2">
    <source>
        <dbReference type="ARBA" id="ARBA00006785"/>
    </source>
</evidence>
<dbReference type="Pfam" id="PF04263">
    <property type="entry name" value="TPK_catalytic"/>
    <property type="match status" value="1"/>
</dbReference>
<dbReference type="HOGENOM" id="CLU_044237_0_0_1"/>
<dbReference type="InterPro" id="IPR036759">
    <property type="entry name" value="TPK_catalytic_sf"/>
</dbReference>
<keyword evidence="6 7" id="KW-0067">ATP-binding</keyword>
<dbReference type="GO" id="GO:0030975">
    <property type="term" value="F:thiamine binding"/>
    <property type="evidence" value="ECO:0007669"/>
    <property type="project" value="UniProtKB-UniRule"/>
</dbReference>
<evidence type="ECO:0000256" key="3">
    <source>
        <dbReference type="ARBA" id="ARBA00022679"/>
    </source>
</evidence>
<gene>
    <name evidence="9" type="ORF">PHLGIDRAFT_25280</name>
</gene>
<evidence type="ECO:0000313" key="10">
    <source>
        <dbReference type="Proteomes" id="UP000053257"/>
    </source>
</evidence>
<dbReference type="SUPFAM" id="SSF63862">
    <property type="entry name" value="Thiamin pyrophosphokinase, substrate-binding domain"/>
    <property type="match status" value="1"/>
</dbReference>
<name>A0A0C3RV20_PHLG1</name>
<dbReference type="InterPro" id="IPR006282">
    <property type="entry name" value="Thi_PPkinase"/>
</dbReference>
<accession>A0A0C3RV20</accession>
<dbReference type="NCBIfam" id="TIGR01378">
    <property type="entry name" value="thi_PPkinase"/>
    <property type="match status" value="1"/>
</dbReference>
<evidence type="ECO:0000256" key="7">
    <source>
        <dbReference type="PIRNR" id="PIRNR031057"/>
    </source>
</evidence>
<evidence type="ECO:0000256" key="5">
    <source>
        <dbReference type="ARBA" id="ARBA00022777"/>
    </source>
</evidence>
<dbReference type="EMBL" id="KN840555">
    <property type="protein sequence ID" value="KIP05021.1"/>
    <property type="molecule type" value="Genomic_DNA"/>
</dbReference>
<dbReference type="GO" id="GO:0004788">
    <property type="term" value="F:thiamine diphosphokinase activity"/>
    <property type="evidence" value="ECO:0007669"/>
    <property type="project" value="UniProtKB-UniRule"/>
</dbReference>
<comment type="catalytic activity">
    <reaction evidence="7">
        <text>thiamine + ATP = thiamine diphosphate + AMP + H(+)</text>
        <dbReference type="Rhea" id="RHEA:11576"/>
        <dbReference type="ChEBI" id="CHEBI:15378"/>
        <dbReference type="ChEBI" id="CHEBI:18385"/>
        <dbReference type="ChEBI" id="CHEBI:30616"/>
        <dbReference type="ChEBI" id="CHEBI:58937"/>
        <dbReference type="ChEBI" id="CHEBI:456215"/>
    </reaction>
</comment>
<dbReference type="EC" id="2.7.6.2" evidence="7"/>
<dbReference type="InterPro" id="IPR007371">
    <property type="entry name" value="TPK_catalytic"/>
</dbReference>
<dbReference type="GO" id="GO:0016301">
    <property type="term" value="F:kinase activity"/>
    <property type="evidence" value="ECO:0007669"/>
    <property type="project" value="UniProtKB-UniRule"/>
</dbReference>
<evidence type="ECO:0000256" key="4">
    <source>
        <dbReference type="ARBA" id="ARBA00022741"/>
    </source>
</evidence>
<dbReference type="InterPro" id="IPR016966">
    <property type="entry name" value="Thiamin_pyrophosphokinase_euk"/>
</dbReference>
<dbReference type="GO" id="GO:0005524">
    <property type="term" value="F:ATP binding"/>
    <property type="evidence" value="ECO:0007669"/>
    <property type="project" value="UniProtKB-UniRule"/>
</dbReference>
<dbReference type="PIRSF" id="PIRSF031057">
    <property type="entry name" value="Thiamin_pyrophosphokinase"/>
    <property type="match status" value="1"/>
</dbReference>
<comment type="similarity">
    <text evidence="2 7">Belongs to the thiamine pyrophosphokinase family.</text>
</comment>
<dbReference type="SMART" id="SM00983">
    <property type="entry name" value="TPK_B1_binding"/>
    <property type="match status" value="1"/>
</dbReference>
<dbReference type="GO" id="GO:0009229">
    <property type="term" value="P:thiamine diphosphate biosynthetic process"/>
    <property type="evidence" value="ECO:0007669"/>
    <property type="project" value="UniProtKB-UniRule"/>
</dbReference>
<dbReference type="SUPFAM" id="SSF63999">
    <property type="entry name" value="Thiamin pyrophosphokinase, catalytic domain"/>
    <property type="match status" value="1"/>
</dbReference>
<evidence type="ECO:0000256" key="6">
    <source>
        <dbReference type="ARBA" id="ARBA00022840"/>
    </source>
</evidence>
<comment type="pathway">
    <text evidence="1 7">Cofactor biosynthesis; thiamine diphosphate biosynthesis; thiamine diphosphate from thiamine: step 1/1.</text>
</comment>
<dbReference type="PANTHER" id="PTHR13622:SF8">
    <property type="entry name" value="THIAMIN PYROPHOSPHOKINASE 1"/>
    <property type="match status" value="1"/>
</dbReference>
<reference evidence="9 10" key="1">
    <citation type="journal article" date="2014" name="PLoS Genet.">
        <title>Analysis of the Phlebiopsis gigantea genome, transcriptome and secretome provides insight into its pioneer colonization strategies of wood.</title>
        <authorList>
            <person name="Hori C."/>
            <person name="Ishida T."/>
            <person name="Igarashi K."/>
            <person name="Samejima M."/>
            <person name="Suzuki H."/>
            <person name="Master E."/>
            <person name="Ferreira P."/>
            <person name="Ruiz-Duenas F.J."/>
            <person name="Held B."/>
            <person name="Canessa P."/>
            <person name="Larrondo L.F."/>
            <person name="Schmoll M."/>
            <person name="Druzhinina I.S."/>
            <person name="Kubicek C.P."/>
            <person name="Gaskell J.A."/>
            <person name="Kersten P."/>
            <person name="St John F."/>
            <person name="Glasner J."/>
            <person name="Sabat G."/>
            <person name="Splinter BonDurant S."/>
            <person name="Syed K."/>
            <person name="Yadav J."/>
            <person name="Mgbeahuruike A.C."/>
            <person name="Kovalchuk A."/>
            <person name="Asiegbu F.O."/>
            <person name="Lackner G."/>
            <person name="Hoffmeister D."/>
            <person name="Rencoret J."/>
            <person name="Gutierrez A."/>
            <person name="Sun H."/>
            <person name="Lindquist E."/>
            <person name="Barry K."/>
            <person name="Riley R."/>
            <person name="Grigoriev I.V."/>
            <person name="Henrissat B."/>
            <person name="Kues U."/>
            <person name="Berka R.M."/>
            <person name="Martinez A.T."/>
            <person name="Covert S.F."/>
            <person name="Blanchette R.A."/>
            <person name="Cullen D."/>
        </authorList>
    </citation>
    <scope>NUCLEOTIDE SEQUENCE [LARGE SCALE GENOMIC DNA]</scope>
    <source>
        <strain evidence="9 10">11061_1 CR5-6</strain>
    </source>
</reference>
<dbReference type="InterPro" id="IPR036371">
    <property type="entry name" value="TPK_B1-bd_sf"/>
</dbReference>
<evidence type="ECO:0000313" key="9">
    <source>
        <dbReference type="EMBL" id="KIP05021.1"/>
    </source>
</evidence>
<dbReference type="InterPro" id="IPR007373">
    <property type="entry name" value="Thiamin_PyroPKinase_B1-bd"/>
</dbReference>
<proteinExistence type="inferred from homology"/>
<keyword evidence="5 7" id="KW-0418">Kinase</keyword>
<feature type="domain" description="Thiamin pyrophosphokinase thiamin-binding" evidence="8">
    <location>
        <begin position="180"/>
        <end position="248"/>
    </location>
</feature>
<sequence length="260" mass="28929">MSFSWSLPFLEPHTAGEEKYALIILNQPFPLSLLQKLWSTTHWHCCADGGANRLHDVLYDVTSASPSASEADSRPKYLPNLILGDLDSLRDDVKSYYASQDVTIAQDHDQYSTDLMKCVQALIEKEQAEGCQYDIILLGGLSGRLDQTIHTLSYLYKLRKTRKRVFTVTEENVAWILDSGEHKIHVNQAYLGITCGLLPVGIDSTVLTTTGLEWNLSDTDSCFDGMVSTSNHLVPGENVVTVKTSKPIIWTVELRVPALA</sequence>
<dbReference type="STRING" id="745531.A0A0C3RV20"/>
<dbReference type="CDD" id="cd07995">
    <property type="entry name" value="TPK"/>
    <property type="match status" value="1"/>
</dbReference>
<keyword evidence="10" id="KW-1185">Reference proteome</keyword>
<dbReference type="AlphaFoldDB" id="A0A0C3RV20"/>
<dbReference type="PANTHER" id="PTHR13622">
    <property type="entry name" value="THIAMIN PYROPHOSPHOKINASE"/>
    <property type="match status" value="1"/>
</dbReference>
<dbReference type="OrthoDB" id="25149at2759"/>
<keyword evidence="3 7" id="KW-0808">Transferase</keyword>
<dbReference type="GO" id="GO:0006772">
    <property type="term" value="P:thiamine metabolic process"/>
    <property type="evidence" value="ECO:0007669"/>
    <property type="project" value="InterPro"/>
</dbReference>
<protein>
    <recommendedName>
        <fullName evidence="7">Thiamine pyrophosphokinase</fullName>
        <ecNumber evidence="7">2.7.6.2</ecNumber>
    </recommendedName>
</protein>
<dbReference type="Proteomes" id="UP000053257">
    <property type="component" value="Unassembled WGS sequence"/>
</dbReference>
<organism evidence="9 10">
    <name type="scientific">Phlebiopsis gigantea (strain 11061_1 CR5-6)</name>
    <name type="common">White-rot fungus</name>
    <name type="synonym">Peniophora gigantea</name>
    <dbReference type="NCBI Taxonomy" id="745531"/>
    <lineage>
        <taxon>Eukaryota</taxon>
        <taxon>Fungi</taxon>
        <taxon>Dikarya</taxon>
        <taxon>Basidiomycota</taxon>
        <taxon>Agaricomycotina</taxon>
        <taxon>Agaricomycetes</taxon>
        <taxon>Polyporales</taxon>
        <taxon>Phanerochaetaceae</taxon>
        <taxon>Phlebiopsis</taxon>
    </lineage>
</organism>
<dbReference type="UniPathway" id="UPA00060">
    <property type="reaction ID" value="UER00597"/>
</dbReference>
<dbReference type="Gene3D" id="3.40.50.10240">
    <property type="entry name" value="Thiamin pyrophosphokinase, catalytic domain"/>
    <property type="match status" value="1"/>
</dbReference>
<evidence type="ECO:0000259" key="8">
    <source>
        <dbReference type="SMART" id="SM00983"/>
    </source>
</evidence>
<keyword evidence="4 7" id="KW-0547">Nucleotide-binding</keyword>